<keyword evidence="6" id="KW-0808">Transferase</keyword>
<dbReference type="Pfam" id="PF02518">
    <property type="entry name" value="HATPase_c"/>
    <property type="match status" value="1"/>
</dbReference>
<dbReference type="SMART" id="SM00091">
    <property type="entry name" value="PAS"/>
    <property type="match status" value="5"/>
</dbReference>
<dbReference type="GO" id="GO:0005524">
    <property type="term" value="F:ATP binding"/>
    <property type="evidence" value="ECO:0007669"/>
    <property type="project" value="UniProtKB-KW"/>
</dbReference>
<dbReference type="PRINTS" id="PR00344">
    <property type="entry name" value="BCTRLSENSOR"/>
</dbReference>
<evidence type="ECO:0000256" key="6">
    <source>
        <dbReference type="ARBA" id="ARBA00022679"/>
    </source>
</evidence>
<dbReference type="PANTHER" id="PTHR43047:SF72">
    <property type="entry name" value="OSMOSENSING HISTIDINE PROTEIN KINASE SLN1"/>
    <property type="match status" value="1"/>
</dbReference>
<dbReference type="GO" id="GO:0006355">
    <property type="term" value="P:regulation of DNA-templated transcription"/>
    <property type="evidence" value="ECO:0007669"/>
    <property type="project" value="InterPro"/>
</dbReference>
<keyword evidence="9" id="KW-0067">ATP-binding</keyword>
<proteinExistence type="predicted"/>
<dbReference type="InterPro" id="IPR035965">
    <property type="entry name" value="PAS-like_dom_sf"/>
</dbReference>
<keyword evidence="5 12" id="KW-0597">Phosphoprotein</keyword>
<dbReference type="EMBL" id="JAZHOG010000008">
    <property type="protein sequence ID" value="MEJ8568491.1"/>
    <property type="molecule type" value="Genomic_DNA"/>
</dbReference>
<dbReference type="InterPro" id="IPR013767">
    <property type="entry name" value="PAS_fold"/>
</dbReference>
<dbReference type="SMART" id="SM00065">
    <property type="entry name" value="GAF"/>
    <property type="match status" value="1"/>
</dbReference>
<feature type="domain" description="Response regulatory" evidence="14">
    <location>
        <begin position="1109"/>
        <end position="1226"/>
    </location>
</feature>
<dbReference type="PROSITE" id="PS50110">
    <property type="entry name" value="RESPONSE_REGULATORY"/>
    <property type="match status" value="1"/>
</dbReference>
<comment type="subcellular location">
    <subcellularLocation>
        <location evidence="2">Cell membrane</location>
    </subcellularLocation>
</comment>
<feature type="domain" description="PAS" evidence="15">
    <location>
        <begin position="229"/>
        <end position="293"/>
    </location>
</feature>
<evidence type="ECO:0000256" key="2">
    <source>
        <dbReference type="ARBA" id="ARBA00004236"/>
    </source>
</evidence>
<evidence type="ECO:0000256" key="11">
    <source>
        <dbReference type="ARBA" id="ARBA00023136"/>
    </source>
</evidence>
<evidence type="ECO:0000256" key="5">
    <source>
        <dbReference type="ARBA" id="ARBA00022553"/>
    </source>
</evidence>
<evidence type="ECO:0000259" key="16">
    <source>
        <dbReference type="PROSITE" id="PS50113"/>
    </source>
</evidence>
<dbReference type="Gene3D" id="1.10.287.130">
    <property type="match status" value="1"/>
</dbReference>
<dbReference type="CDD" id="cd16922">
    <property type="entry name" value="HATPase_EvgS-ArcB-TorS-like"/>
    <property type="match status" value="1"/>
</dbReference>
<keyword evidence="8" id="KW-0418">Kinase</keyword>
<evidence type="ECO:0000256" key="3">
    <source>
        <dbReference type="ARBA" id="ARBA00012438"/>
    </source>
</evidence>
<feature type="domain" description="Histidine kinase" evidence="13">
    <location>
        <begin position="866"/>
        <end position="1083"/>
    </location>
</feature>
<dbReference type="SUPFAM" id="SSF55781">
    <property type="entry name" value="GAF domain-like"/>
    <property type="match status" value="1"/>
</dbReference>
<feature type="domain" description="PAS" evidence="15">
    <location>
        <begin position="723"/>
        <end position="781"/>
    </location>
</feature>
<dbReference type="InterPro" id="IPR029016">
    <property type="entry name" value="GAF-like_dom_sf"/>
</dbReference>
<dbReference type="SMART" id="SM00388">
    <property type="entry name" value="HisKA"/>
    <property type="match status" value="1"/>
</dbReference>
<evidence type="ECO:0000256" key="10">
    <source>
        <dbReference type="ARBA" id="ARBA00023012"/>
    </source>
</evidence>
<dbReference type="FunFam" id="3.30.450.20:FF:000099">
    <property type="entry name" value="Sensory box sensor histidine kinase"/>
    <property type="match status" value="1"/>
</dbReference>
<dbReference type="EC" id="2.7.13.3" evidence="3"/>
<dbReference type="InterPro" id="IPR004358">
    <property type="entry name" value="Sig_transdc_His_kin-like_C"/>
</dbReference>
<reference evidence="17 18" key="1">
    <citation type="submission" date="2024-02" db="EMBL/GenBank/DDBJ databases">
        <title>A novel Wenzhouxiangellaceae bacterium, isolated from coastal sediments.</title>
        <authorList>
            <person name="Du Z.-J."/>
            <person name="Ye Y.-Q."/>
            <person name="Zhang X.-Y."/>
        </authorList>
    </citation>
    <scope>NUCLEOTIDE SEQUENCE [LARGE SCALE GENOMIC DNA]</scope>
    <source>
        <strain evidence="17 18">CH-27</strain>
    </source>
</reference>
<keyword evidence="4" id="KW-1003">Cell membrane</keyword>
<organism evidence="17 18">
    <name type="scientific">Elongatibacter sediminis</name>
    <dbReference type="NCBI Taxonomy" id="3119006"/>
    <lineage>
        <taxon>Bacteria</taxon>
        <taxon>Pseudomonadati</taxon>
        <taxon>Pseudomonadota</taxon>
        <taxon>Gammaproteobacteria</taxon>
        <taxon>Chromatiales</taxon>
        <taxon>Wenzhouxiangellaceae</taxon>
        <taxon>Elongatibacter</taxon>
    </lineage>
</organism>
<dbReference type="PROSITE" id="PS50113">
    <property type="entry name" value="PAC"/>
    <property type="match status" value="2"/>
</dbReference>
<dbReference type="InterPro" id="IPR003594">
    <property type="entry name" value="HATPase_dom"/>
</dbReference>
<sequence>MSKPQQPLTTSEGDWEKSAENSARLLDAISRAQEHYISRNEAETFFPRLLEGFIELTGSAGGFMGRVWTPEDGVPELDILAVSAASGDELCESVAGPNLPTDMRGITAEDWMQAVLNHRKPLIATDTDPGLPVPPLPHCLQPATSVLVLPVLNGRELVGVVAAVNREGGYDASITEFLKPLLRTYGQLFRAYESDRESARQERQFTAHRERLERQVADRARTIADQALVINAIHNAIITTDESLRVVRWNVGAEVLLGWTSEEACGQRIDQLLASPGEDGENLEQLRQGRQQEFETAIRRADDSTLHVHVSCSIAQDHDGESQLILVLIDRSREIEAHTRVAESEARYRTLFNLSPDAIATIRNGRYVDCNQATLELFGLDSYEQLNSVGIGALSPPMQPDGRDSAVAATEYFKTCLEKGRIWFDWYYRSLAGREFPARVFLQPVAIGDVTLIQAVIRDISHEVEAERRLQAHREYLEAVLEGSPTAIMVTDIESGAVRLANASARAMLGVGDEDVQSLNSNELWVDDVERTRLLDELRRDGLAQGETTLRRPDGSEFEARVDWQFNPGSEREILCWSVDITEQRDVLNRLHHQERMLQSIVDHLPVALFCKDINDGFRYTLCNRKCEELYGWPSEEVVGRNDFELAPAHVALRYREEDLEIAETAQPLVIPEDRISSATGETLYGHTIKIAIPDSRGQPSLIVGICEDVTERREAAQALHSSERRFRELAEHAPVGIFLTDPRGSCIFVNEAWQQSTGLSQEDAIGDGWLTALHPDDRAEKVERWRAFVGGTDSFDLEYRFQHADGRTIWVSGNAVPFRNDAGQTIGYLGTTTDITERKRVEAELQKSRDEAHRANQAKSEFLSRMSHELRTPLNAVLGFGQLLQMGSENFSDSQIEGVDQILAGGEHLLQLIDDVLDYSRIETGHMNLGIQRVDTAEPLERALSLVRSMAEHHDIQLHPPEGPSVGVMADPRRLQQILVNLLSNAIKYNRPGGRVEILQESLQGGMVRISVRDTGTGIRGEDQDRLFEPFERVLDASRLIEGTGIGLSICKRLVELMGGRIAFESESGVGSVFWIDLPAAESEQEDDSWLFGTLDSLVDATDLEGLRILYIEDHLASIHFMYEITRRVNDSELLTATNAIDGIALAKSARPDVILMDLNMPGLSGFQALEALRSDERTQDIPVIALSANATAETSGAVEEAGFTDFVLKPLRLGNLFESVSAAVRSAQAATDENID</sequence>
<dbReference type="InterPro" id="IPR001789">
    <property type="entry name" value="Sig_transdc_resp-reg_receiver"/>
</dbReference>
<comment type="catalytic activity">
    <reaction evidence="1">
        <text>ATP + protein L-histidine = ADP + protein N-phospho-L-histidine.</text>
        <dbReference type="EC" id="2.7.13.3"/>
    </reaction>
</comment>
<dbReference type="Proteomes" id="UP001359886">
    <property type="component" value="Unassembled WGS sequence"/>
</dbReference>
<dbReference type="SUPFAM" id="SSF52172">
    <property type="entry name" value="CheY-like"/>
    <property type="match status" value="1"/>
</dbReference>
<dbReference type="Gene3D" id="3.30.450.20">
    <property type="entry name" value="PAS domain"/>
    <property type="match status" value="5"/>
</dbReference>
<dbReference type="PROSITE" id="PS50112">
    <property type="entry name" value="PAS"/>
    <property type="match status" value="4"/>
</dbReference>
<dbReference type="InterPro" id="IPR000700">
    <property type="entry name" value="PAS-assoc_C"/>
</dbReference>
<dbReference type="Pfam" id="PF00512">
    <property type="entry name" value="HisKA"/>
    <property type="match status" value="1"/>
</dbReference>
<dbReference type="PANTHER" id="PTHR43047">
    <property type="entry name" value="TWO-COMPONENT HISTIDINE PROTEIN KINASE"/>
    <property type="match status" value="1"/>
</dbReference>
<dbReference type="InterPro" id="IPR000014">
    <property type="entry name" value="PAS"/>
</dbReference>
<dbReference type="SMART" id="SM00448">
    <property type="entry name" value="REC"/>
    <property type="match status" value="1"/>
</dbReference>
<feature type="modified residue" description="4-aspartylphosphate" evidence="12">
    <location>
        <position position="1159"/>
    </location>
</feature>
<keyword evidence="7" id="KW-0547">Nucleotide-binding</keyword>
<dbReference type="Pfam" id="PF13426">
    <property type="entry name" value="PAS_9"/>
    <property type="match status" value="1"/>
</dbReference>
<name>A0AAW9RLQ7_9GAMM</name>
<dbReference type="RefSeq" id="WP_354695813.1">
    <property type="nucleotide sequence ID" value="NZ_JAZHOG010000008.1"/>
</dbReference>
<dbReference type="CDD" id="cd00082">
    <property type="entry name" value="HisKA"/>
    <property type="match status" value="1"/>
</dbReference>
<evidence type="ECO:0000259" key="15">
    <source>
        <dbReference type="PROSITE" id="PS50112"/>
    </source>
</evidence>
<dbReference type="InterPro" id="IPR011006">
    <property type="entry name" value="CheY-like_superfamily"/>
</dbReference>
<keyword evidence="11" id="KW-0472">Membrane</keyword>
<keyword evidence="10" id="KW-0902">Two-component regulatory system</keyword>
<evidence type="ECO:0000256" key="12">
    <source>
        <dbReference type="PROSITE-ProRule" id="PRU00169"/>
    </source>
</evidence>
<dbReference type="Gene3D" id="3.30.565.10">
    <property type="entry name" value="Histidine kinase-like ATPase, C-terminal domain"/>
    <property type="match status" value="1"/>
</dbReference>
<dbReference type="InterPro" id="IPR003661">
    <property type="entry name" value="HisK_dim/P_dom"/>
</dbReference>
<evidence type="ECO:0000313" key="18">
    <source>
        <dbReference type="Proteomes" id="UP001359886"/>
    </source>
</evidence>
<dbReference type="GO" id="GO:0000155">
    <property type="term" value="F:phosphorelay sensor kinase activity"/>
    <property type="evidence" value="ECO:0007669"/>
    <property type="project" value="InterPro"/>
</dbReference>
<comment type="caution">
    <text evidence="17">The sequence shown here is derived from an EMBL/GenBank/DDBJ whole genome shotgun (WGS) entry which is preliminary data.</text>
</comment>
<evidence type="ECO:0000256" key="9">
    <source>
        <dbReference type="ARBA" id="ARBA00022840"/>
    </source>
</evidence>
<dbReference type="SMART" id="SM00387">
    <property type="entry name" value="HATPase_c"/>
    <property type="match status" value="1"/>
</dbReference>
<dbReference type="SMART" id="SM00086">
    <property type="entry name" value="PAC"/>
    <property type="match status" value="5"/>
</dbReference>
<dbReference type="Gene3D" id="3.30.450.40">
    <property type="match status" value="1"/>
</dbReference>
<evidence type="ECO:0000256" key="7">
    <source>
        <dbReference type="ARBA" id="ARBA00022741"/>
    </source>
</evidence>
<dbReference type="Pfam" id="PF00072">
    <property type="entry name" value="Response_reg"/>
    <property type="match status" value="1"/>
</dbReference>
<dbReference type="CDD" id="cd00130">
    <property type="entry name" value="PAS"/>
    <property type="match status" value="4"/>
</dbReference>
<evidence type="ECO:0000256" key="4">
    <source>
        <dbReference type="ARBA" id="ARBA00022475"/>
    </source>
</evidence>
<dbReference type="Pfam" id="PF13188">
    <property type="entry name" value="PAS_8"/>
    <property type="match status" value="1"/>
</dbReference>
<dbReference type="InterPro" id="IPR003018">
    <property type="entry name" value="GAF"/>
</dbReference>
<dbReference type="InterPro" id="IPR001610">
    <property type="entry name" value="PAC"/>
</dbReference>
<evidence type="ECO:0000256" key="1">
    <source>
        <dbReference type="ARBA" id="ARBA00000085"/>
    </source>
</evidence>
<dbReference type="SUPFAM" id="SSF47384">
    <property type="entry name" value="Homodimeric domain of signal transducing histidine kinase"/>
    <property type="match status" value="1"/>
</dbReference>
<dbReference type="InterPro" id="IPR036097">
    <property type="entry name" value="HisK_dim/P_sf"/>
</dbReference>
<dbReference type="InterPro" id="IPR036890">
    <property type="entry name" value="HATPase_C_sf"/>
</dbReference>
<dbReference type="Pfam" id="PF08448">
    <property type="entry name" value="PAS_4"/>
    <property type="match status" value="1"/>
</dbReference>
<dbReference type="FunFam" id="3.30.565.10:FF:000023">
    <property type="entry name" value="PAS domain-containing sensor histidine kinase"/>
    <property type="match status" value="1"/>
</dbReference>
<dbReference type="SUPFAM" id="SSF55874">
    <property type="entry name" value="ATPase domain of HSP90 chaperone/DNA topoisomerase II/histidine kinase"/>
    <property type="match status" value="1"/>
</dbReference>
<dbReference type="GO" id="GO:0009927">
    <property type="term" value="F:histidine phosphotransfer kinase activity"/>
    <property type="evidence" value="ECO:0007669"/>
    <property type="project" value="TreeGrafter"/>
</dbReference>
<dbReference type="InterPro" id="IPR013656">
    <property type="entry name" value="PAS_4"/>
</dbReference>
<feature type="domain" description="PAS" evidence="15">
    <location>
        <begin position="594"/>
        <end position="674"/>
    </location>
</feature>
<dbReference type="Gene3D" id="3.40.50.2300">
    <property type="match status" value="1"/>
</dbReference>
<dbReference type="AlphaFoldDB" id="A0AAW9RLQ7"/>
<dbReference type="InterPro" id="IPR005467">
    <property type="entry name" value="His_kinase_dom"/>
</dbReference>
<dbReference type="GO" id="GO:0005886">
    <property type="term" value="C:plasma membrane"/>
    <property type="evidence" value="ECO:0007669"/>
    <property type="project" value="UniProtKB-SubCell"/>
</dbReference>
<dbReference type="Pfam" id="PF00989">
    <property type="entry name" value="PAS"/>
    <property type="match status" value="2"/>
</dbReference>
<evidence type="ECO:0000259" key="13">
    <source>
        <dbReference type="PROSITE" id="PS50109"/>
    </source>
</evidence>
<accession>A0AAW9RLQ7</accession>
<dbReference type="PROSITE" id="PS50109">
    <property type="entry name" value="HIS_KIN"/>
    <property type="match status" value="1"/>
</dbReference>
<dbReference type="Pfam" id="PF13185">
    <property type="entry name" value="GAF_2"/>
    <property type="match status" value="1"/>
</dbReference>
<keyword evidence="18" id="KW-1185">Reference proteome</keyword>
<protein>
    <recommendedName>
        <fullName evidence="3">histidine kinase</fullName>
        <ecNumber evidence="3">2.7.13.3</ecNumber>
    </recommendedName>
</protein>
<dbReference type="NCBIfam" id="TIGR00229">
    <property type="entry name" value="sensory_box"/>
    <property type="match status" value="5"/>
</dbReference>
<evidence type="ECO:0000256" key="8">
    <source>
        <dbReference type="ARBA" id="ARBA00022777"/>
    </source>
</evidence>
<feature type="domain" description="PAS" evidence="15">
    <location>
        <begin position="473"/>
        <end position="516"/>
    </location>
</feature>
<evidence type="ECO:0000313" key="17">
    <source>
        <dbReference type="EMBL" id="MEJ8568491.1"/>
    </source>
</evidence>
<evidence type="ECO:0000259" key="14">
    <source>
        <dbReference type="PROSITE" id="PS50110"/>
    </source>
</evidence>
<feature type="domain" description="PAC" evidence="16">
    <location>
        <begin position="796"/>
        <end position="848"/>
    </location>
</feature>
<feature type="domain" description="PAC" evidence="16">
    <location>
        <begin position="670"/>
        <end position="722"/>
    </location>
</feature>
<gene>
    <name evidence="17" type="ORF">V3330_12730</name>
</gene>
<dbReference type="SUPFAM" id="SSF55785">
    <property type="entry name" value="PYP-like sensor domain (PAS domain)"/>
    <property type="match status" value="5"/>
</dbReference>